<gene>
    <name evidence="15" type="ORF">M441DRAFT_188812</name>
</gene>
<comment type="similarity">
    <text evidence="2">Belongs to the ABC transporter superfamily. ABCB family. Multidrug resistance exporter (TC 3.A.1.201) subfamily.</text>
</comment>
<feature type="transmembrane region" description="Helical" evidence="12">
    <location>
        <begin position="260"/>
        <end position="278"/>
    </location>
</feature>
<evidence type="ECO:0000256" key="8">
    <source>
        <dbReference type="ARBA" id="ARBA00022989"/>
    </source>
</evidence>
<dbReference type="PANTHER" id="PTHR43394">
    <property type="entry name" value="ATP-DEPENDENT PERMEASE MDL1, MITOCHONDRIAL"/>
    <property type="match status" value="1"/>
</dbReference>
<evidence type="ECO:0000256" key="10">
    <source>
        <dbReference type="ARBA" id="ARBA00023180"/>
    </source>
</evidence>
<evidence type="ECO:0000256" key="6">
    <source>
        <dbReference type="ARBA" id="ARBA00022741"/>
    </source>
</evidence>
<organism evidence="15 16">
    <name type="scientific">Trichoderma asperellum (strain ATCC 204424 / CBS 433.97 / NBRC 101777)</name>
    <dbReference type="NCBI Taxonomy" id="1042311"/>
    <lineage>
        <taxon>Eukaryota</taxon>
        <taxon>Fungi</taxon>
        <taxon>Dikarya</taxon>
        <taxon>Ascomycota</taxon>
        <taxon>Pezizomycotina</taxon>
        <taxon>Sordariomycetes</taxon>
        <taxon>Hypocreomycetidae</taxon>
        <taxon>Hypocreales</taxon>
        <taxon>Hypocreaceae</taxon>
        <taxon>Trichoderma</taxon>
    </lineage>
</organism>
<feature type="domain" description="ABC transmembrane type-1" evidence="14">
    <location>
        <begin position="135"/>
        <end position="424"/>
    </location>
</feature>
<name>A0A2T3ZED9_TRIA4</name>
<dbReference type="InterPro" id="IPR027417">
    <property type="entry name" value="P-loop_NTPase"/>
</dbReference>
<evidence type="ECO:0000259" key="14">
    <source>
        <dbReference type="PROSITE" id="PS50929"/>
    </source>
</evidence>
<feature type="domain" description="ABC transporter" evidence="13">
    <location>
        <begin position="460"/>
        <end position="705"/>
    </location>
</feature>
<dbReference type="PROSITE" id="PS00211">
    <property type="entry name" value="ABC_TRANSPORTER_1"/>
    <property type="match status" value="2"/>
</dbReference>
<feature type="transmembrane region" description="Helical" evidence="12">
    <location>
        <begin position="284"/>
        <end position="305"/>
    </location>
</feature>
<dbReference type="CDD" id="cd18577">
    <property type="entry name" value="ABC_6TM_Pgp_ABCB1_D1_like"/>
    <property type="match status" value="1"/>
</dbReference>
<dbReference type="GO" id="GO:0090374">
    <property type="term" value="P:oligopeptide export from mitochondrion"/>
    <property type="evidence" value="ECO:0007669"/>
    <property type="project" value="TreeGrafter"/>
</dbReference>
<dbReference type="SUPFAM" id="SSF90123">
    <property type="entry name" value="ABC transporter transmembrane region"/>
    <property type="match status" value="2"/>
</dbReference>
<evidence type="ECO:0000256" key="12">
    <source>
        <dbReference type="SAM" id="Phobius"/>
    </source>
</evidence>
<dbReference type="InterPro" id="IPR036640">
    <property type="entry name" value="ABC1_TM_sf"/>
</dbReference>
<feature type="region of interest" description="Disordered" evidence="11">
    <location>
        <begin position="1"/>
        <end position="98"/>
    </location>
</feature>
<feature type="transmembrane region" description="Helical" evidence="12">
    <location>
        <begin position="1056"/>
        <end position="1079"/>
    </location>
</feature>
<evidence type="ECO:0000256" key="7">
    <source>
        <dbReference type="ARBA" id="ARBA00022840"/>
    </source>
</evidence>
<sequence length="1367" mass="149669">MSDQKPETIARRLTSESSSSPESSSLGSELIIAEDCPPKDESVEVKKTDLEDGIELDVISNLEPGGKEKKKSKKSKKEKKKADAEESQQDPEEPFRHLPDNEAEILKRQALTPNLKQGIAALYRYSSGLDIFIMIIGAICSIANGAALPLMTLLFSGLQKTFSEYSVGLIGKSELNHGLSKYVLYFVYLAVGQFVVTYIATVGFIYVGEKISTRIREHYLESCLRQNIGFFDKLGTGEIITRITSDTNTIQDGISEKMSVTIGAISTFVTAFVIAFATSWKLTLILSSVIFAILINGSLFSGYMIKNSTESTTAFAQGGTLADEVLSSARTAVAFGLQDRLSKQYDKHLEKAEYYGFRIKAAVGVMIGGIMFLLYMSYALAFWQGSTFLLRGEISLNHLLVVMMTVMMGAFNMNAIAPNSQAFACAVSSASKLFDTIDRVSPINSASQEGDIIEAVQGNIRLENIKHIYPSRPGVVVMDDVTLDIPAGKTTALVGASGSGKSTIIGLIERFYNPVGGTIYLDGHDITTLNLRWLRRQVSLVNQEPTLFGTTIFENIRYGLVGTEHENESEEKQRELVIAAAKKSNAHDFVNTLPEGYETNVGDRGFLLSGGQKQRIAIARAIVSDPKILLLDEATSALDTKSEGIVQAALEAASAGRTTIAIAHRLSTIKEADNIVVMSEGRIIEQGSHDQLVEKKGAYHNLVSAQGFAAVQDLSPEELDLIDEHQEMLIKRRSRVVNADELEGNRLERSSTIKSRSSIVLRGHTTEKEARYSTWALIKFIAKFNRNEWKRMISGLVFSILCGGASPISAVFLSKEIVVLTNALYPNANISQIRHDAYFWAIMFIVLAVGMLICYSGQGVLLASCSEHLIHRIRFEIFRTFLRQDISFYDKKENSAGILTATLSTEANNVGGLSGATLGTILLTLSTLLSSMIMGLAIGWKLSLVCTATIPVMLACGFFRFYLLFRFQARAQTAYADSAAYASEAISSIRTVASLTREQDIMRKYRDDIATQRRKGLRSILSSSAVYGAAQGAVFLCFGLGFWYGGTLLATHEYDLFTFFVCFMGIIYSAQSAGSFFSLAPDMGKAHTSASALKKLFDRVPTIDSWSQEGARLREGEVEGTVEFRDIHFRYPTRPEQAVLRGLSLTIKPGQYVALVGASGCGKSTTISLLERFYDPLAGGVYVDGKDISTLNITDYRSFISLVNQEPTLYSGTIKENILLGTLKEDISDEQLERVCREANIYDTIISLPDGFNTLVGSKGGLLSGGQKQRIAIARALIRNPKILLLDEATSALDSESEVVVQDALDRAAAGRTTIAVAHRLSTIQKADVIYVIDQGRVAESGTHQELMRKNGRYAELVKLQSLATSS</sequence>
<protein>
    <recommendedName>
        <fullName evidence="17">ABC transporter</fullName>
    </recommendedName>
</protein>
<evidence type="ECO:0000256" key="9">
    <source>
        <dbReference type="ARBA" id="ARBA00023136"/>
    </source>
</evidence>
<feature type="compositionally biased region" description="Basic and acidic residues" evidence="11">
    <location>
        <begin position="36"/>
        <end position="50"/>
    </location>
</feature>
<dbReference type="SMART" id="SM00382">
    <property type="entry name" value="AAA"/>
    <property type="match status" value="2"/>
</dbReference>
<evidence type="ECO:0008006" key="17">
    <source>
        <dbReference type="Google" id="ProtNLM"/>
    </source>
</evidence>
<dbReference type="InterPro" id="IPR017871">
    <property type="entry name" value="ABC_transporter-like_CS"/>
</dbReference>
<evidence type="ECO:0000256" key="4">
    <source>
        <dbReference type="ARBA" id="ARBA00022475"/>
    </source>
</evidence>
<feature type="transmembrane region" description="Helical" evidence="12">
    <location>
        <begin position="1020"/>
        <end position="1044"/>
    </location>
</feature>
<feature type="compositionally biased region" description="Basic residues" evidence="11">
    <location>
        <begin position="68"/>
        <end position="79"/>
    </location>
</feature>
<dbReference type="CDD" id="cd03249">
    <property type="entry name" value="ABC_MTABC3_MDL1_MDL2"/>
    <property type="match status" value="2"/>
</dbReference>
<dbReference type="GO" id="GO:0005524">
    <property type="term" value="F:ATP binding"/>
    <property type="evidence" value="ECO:0007669"/>
    <property type="project" value="UniProtKB-KW"/>
</dbReference>
<feature type="transmembrane region" description="Helical" evidence="12">
    <location>
        <begin position="913"/>
        <end position="936"/>
    </location>
</feature>
<dbReference type="InterPro" id="IPR003439">
    <property type="entry name" value="ABC_transporter-like_ATP-bd"/>
</dbReference>
<dbReference type="PANTHER" id="PTHR43394:SF27">
    <property type="entry name" value="ATP-DEPENDENT TRANSLOCASE ABCB1-LIKE"/>
    <property type="match status" value="1"/>
</dbReference>
<feature type="transmembrane region" description="Helical" evidence="12">
    <location>
        <begin position="837"/>
        <end position="864"/>
    </location>
</feature>
<dbReference type="Pfam" id="PF00005">
    <property type="entry name" value="ABC_tran"/>
    <property type="match status" value="2"/>
</dbReference>
<dbReference type="EMBL" id="KZ679259">
    <property type="protein sequence ID" value="PTB43181.1"/>
    <property type="molecule type" value="Genomic_DNA"/>
</dbReference>
<comment type="subcellular location">
    <subcellularLocation>
        <location evidence="1">Cell membrane</location>
        <topology evidence="1">Multi-pass membrane protein</topology>
    </subcellularLocation>
</comment>
<dbReference type="GO" id="GO:0005886">
    <property type="term" value="C:plasma membrane"/>
    <property type="evidence" value="ECO:0007669"/>
    <property type="project" value="UniProtKB-SubCell"/>
</dbReference>
<keyword evidence="5 12" id="KW-0812">Transmembrane</keyword>
<accession>A0A2T3ZED9</accession>
<feature type="transmembrane region" description="Helical" evidence="12">
    <location>
        <begin position="131"/>
        <end position="155"/>
    </location>
</feature>
<dbReference type="Gene3D" id="1.20.1560.10">
    <property type="entry name" value="ABC transporter type 1, transmembrane domain"/>
    <property type="match status" value="2"/>
</dbReference>
<dbReference type="GO" id="GO:0015421">
    <property type="term" value="F:ABC-type oligopeptide transporter activity"/>
    <property type="evidence" value="ECO:0007669"/>
    <property type="project" value="TreeGrafter"/>
</dbReference>
<keyword evidence="3" id="KW-0813">Transport</keyword>
<reference evidence="15 16" key="1">
    <citation type="submission" date="2016-07" db="EMBL/GenBank/DDBJ databases">
        <title>Multiple horizontal gene transfer events from other fungi enriched the ability of initially mycotrophic Trichoderma (Ascomycota) to feed on dead plant biomass.</title>
        <authorList>
            <consortium name="DOE Joint Genome Institute"/>
            <person name="Aerts A."/>
            <person name="Atanasova L."/>
            <person name="Chenthamara K."/>
            <person name="Zhang J."/>
            <person name="Grujic M."/>
            <person name="Henrissat B."/>
            <person name="Kuo A."/>
            <person name="Salamov A."/>
            <person name="Lipzen A."/>
            <person name="Labutti K."/>
            <person name="Barry K."/>
            <person name="Miao Y."/>
            <person name="Rahimi M.J."/>
            <person name="Shen Q."/>
            <person name="Grigoriev I.V."/>
            <person name="Kubicek C.P."/>
            <person name="Druzhinina I.S."/>
        </authorList>
    </citation>
    <scope>NUCLEOTIDE SEQUENCE [LARGE SCALE GENOMIC DNA]</scope>
    <source>
        <strain evidence="15 16">CBS 433.97</strain>
    </source>
</reference>
<dbReference type="PROSITE" id="PS50929">
    <property type="entry name" value="ABC_TM1F"/>
    <property type="match status" value="2"/>
</dbReference>
<evidence type="ECO:0000256" key="2">
    <source>
        <dbReference type="ARBA" id="ARBA00007577"/>
    </source>
</evidence>
<feature type="domain" description="ABC transporter" evidence="13">
    <location>
        <begin position="1122"/>
        <end position="1360"/>
    </location>
</feature>
<keyword evidence="6" id="KW-0547">Nucleotide-binding</keyword>
<feature type="transmembrane region" description="Helical" evidence="12">
    <location>
        <begin position="942"/>
        <end position="963"/>
    </location>
</feature>
<feature type="compositionally biased region" description="Basic and acidic residues" evidence="11">
    <location>
        <begin position="1"/>
        <end position="14"/>
    </location>
</feature>
<dbReference type="FunFam" id="3.40.50.300:FF:000251">
    <property type="entry name" value="ABC transporter B family member 19"/>
    <property type="match status" value="1"/>
</dbReference>
<evidence type="ECO:0000256" key="3">
    <source>
        <dbReference type="ARBA" id="ARBA00022448"/>
    </source>
</evidence>
<feature type="domain" description="ABC transmembrane type-1" evidence="14">
    <location>
        <begin position="795"/>
        <end position="1085"/>
    </location>
</feature>
<evidence type="ECO:0000256" key="5">
    <source>
        <dbReference type="ARBA" id="ARBA00022692"/>
    </source>
</evidence>
<evidence type="ECO:0000313" key="15">
    <source>
        <dbReference type="EMBL" id="PTB43181.1"/>
    </source>
</evidence>
<dbReference type="GO" id="GO:0005743">
    <property type="term" value="C:mitochondrial inner membrane"/>
    <property type="evidence" value="ECO:0007669"/>
    <property type="project" value="TreeGrafter"/>
</dbReference>
<dbReference type="Proteomes" id="UP000240493">
    <property type="component" value="Unassembled WGS sequence"/>
</dbReference>
<dbReference type="GO" id="GO:0016887">
    <property type="term" value="F:ATP hydrolysis activity"/>
    <property type="evidence" value="ECO:0007669"/>
    <property type="project" value="InterPro"/>
</dbReference>
<feature type="transmembrane region" description="Helical" evidence="12">
    <location>
        <begin position="395"/>
        <end position="413"/>
    </location>
</feature>
<dbReference type="InterPro" id="IPR011527">
    <property type="entry name" value="ABC1_TM_dom"/>
</dbReference>
<evidence type="ECO:0000256" key="1">
    <source>
        <dbReference type="ARBA" id="ARBA00004651"/>
    </source>
</evidence>
<dbReference type="Pfam" id="PF00664">
    <property type="entry name" value="ABC_membrane"/>
    <property type="match status" value="2"/>
</dbReference>
<feature type="transmembrane region" description="Helical" evidence="12">
    <location>
        <begin position="361"/>
        <end position="383"/>
    </location>
</feature>
<keyword evidence="4" id="KW-1003">Cell membrane</keyword>
<feature type="compositionally biased region" description="Low complexity" evidence="11">
    <location>
        <begin position="15"/>
        <end position="30"/>
    </location>
</feature>
<dbReference type="FunFam" id="3.40.50.300:FF:000302">
    <property type="entry name" value="ATP-binding cassette subfamily B member 5"/>
    <property type="match status" value="1"/>
</dbReference>
<keyword evidence="10" id="KW-0325">Glycoprotein</keyword>
<feature type="transmembrane region" description="Helical" evidence="12">
    <location>
        <begin position="182"/>
        <end position="207"/>
    </location>
</feature>
<evidence type="ECO:0000259" key="13">
    <source>
        <dbReference type="PROSITE" id="PS50893"/>
    </source>
</evidence>
<evidence type="ECO:0000256" key="11">
    <source>
        <dbReference type="SAM" id="MobiDB-lite"/>
    </source>
</evidence>
<keyword evidence="9 12" id="KW-0472">Membrane</keyword>
<dbReference type="OrthoDB" id="6500128at2759"/>
<dbReference type="FunFam" id="1.20.1560.10:FF:000102">
    <property type="entry name" value="ABC multidrug transporter Mdr1"/>
    <property type="match status" value="1"/>
</dbReference>
<evidence type="ECO:0000313" key="16">
    <source>
        <dbReference type="Proteomes" id="UP000240493"/>
    </source>
</evidence>
<feature type="transmembrane region" description="Helical" evidence="12">
    <location>
        <begin position="793"/>
        <end position="813"/>
    </location>
</feature>
<dbReference type="InterPro" id="IPR003593">
    <property type="entry name" value="AAA+_ATPase"/>
</dbReference>
<proteinExistence type="inferred from homology"/>
<dbReference type="InterPro" id="IPR039421">
    <property type="entry name" value="Type_1_exporter"/>
</dbReference>
<keyword evidence="7" id="KW-0067">ATP-binding</keyword>
<dbReference type="STRING" id="1042311.A0A2T3ZED9"/>
<dbReference type="Gene3D" id="3.40.50.300">
    <property type="entry name" value="P-loop containing nucleotide triphosphate hydrolases"/>
    <property type="match status" value="2"/>
</dbReference>
<keyword evidence="16" id="KW-1185">Reference proteome</keyword>
<dbReference type="FunFam" id="1.20.1560.10:FF:000009">
    <property type="entry name" value="ABC transporter B family member 1"/>
    <property type="match status" value="1"/>
</dbReference>
<dbReference type="CDD" id="cd18578">
    <property type="entry name" value="ABC_6TM_Pgp_ABCB1_D2_like"/>
    <property type="match status" value="1"/>
</dbReference>
<dbReference type="SUPFAM" id="SSF52540">
    <property type="entry name" value="P-loop containing nucleoside triphosphate hydrolases"/>
    <property type="match status" value="2"/>
</dbReference>
<dbReference type="PROSITE" id="PS50893">
    <property type="entry name" value="ABC_TRANSPORTER_2"/>
    <property type="match status" value="2"/>
</dbReference>
<keyword evidence="8 12" id="KW-1133">Transmembrane helix</keyword>